<sequence length="221" mass="24763">MGKFSDIFAKLRHSEDKEELSEAQKMFIERAQAQAPVKRARRDLPPETEFVVTRRRVPFPVHLPPPKEGDDVPFKPPAVDVTAPEHYTKMGSTTKTVVVQTGEMLPVHVATTTTLFLDKRVYPPKRLLHSTVMIQAPPHKDPLVYVGAPPIPWAKIVILSSRCLSASVSGFLWSLANSMSILVGTVLLQRSLHDIDITDDRIPQGDYAAAVRRMRIFYTSV</sequence>
<dbReference type="EMBL" id="JAWCUI010000009">
    <property type="protein sequence ID" value="KAL1900567.1"/>
    <property type="molecule type" value="Genomic_DNA"/>
</dbReference>
<comment type="caution">
    <text evidence="1">The sequence shown here is derived from an EMBL/GenBank/DDBJ whole genome shotgun (WGS) entry which is preliminary data.</text>
</comment>
<reference evidence="1 2" key="1">
    <citation type="journal article" date="2024" name="IMA Fungus">
        <title>IMA Genome - F19 : A genome assembly and annotation guide to empower mycologists, including annotated draft genome sequences of Ceratocystis pirilliformis, Diaporthe australafricana, Fusarium ophioides, Paecilomyces lecythidis, and Sporothrix stenoceras.</title>
        <authorList>
            <person name="Aylward J."/>
            <person name="Wilson A.M."/>
            <person name="Visagie C.M."/>
            <person name="Spraker J."/>
            <person name="Barnes I."/>
            <person name="Buitendag C."/>
            <person name="Ceriani C."/>
            <person name="Del Mar Angel L."/>
            <person name="du Plessis D."/>
            <person name="Fuchs T."/>
            <person name="Gasser K."/>
            <person name="Kramer D."/>
            <person name="Li W."/>
            <person name="Munsamy K."/>
            <person name="Piso A."/>
            <person name="Price J.L."/>
            <person name="Sonnekus B."/>
            <person name="Thomas C."/>
            <person name="van der Nest A."/>
            <person name="van Dijk A."/>
            <person name="van Heerden A."/>
            <person name="van Vuuren N."/>
            <person name="Yilmaz N."/>
            <person name="Duong T.A."/>
            <person name="van der Merwe N.A."/>
            <person name="Wingfield M.J."/>
            <person name="Wingfield B.D."/>
        </authorList>
    </citation>
    <scope>NUCLEOTIDE SEQUENCE [LARGE SCALE GENOMIC DNA]</scope>
    <source>
        <strain evidence="1 2">CMW 5346</strain>
    </source>
</reference>
<proteinExistence type="predicted"/>
<evidence type="ECO:0000313" key="2">
    <source>
        <dbReference type="Proteomes" id="UP001583186"/>
    </source>
</evidence>
<dbReference type="Proteomes" id="UP001583186">
    <property type="component" value="Unassembled WGS sequence"/>
</dbReference>
<accession>A0ABR3ZK19</accession>
<evidence type="ECO:0000313" key="1">
    <source>
        <dbReference type="EMBL" id="KAL1900567.1"/>
    </source>
</evidence>
<protein>
    <submittedName>
        <fullName evidence="1">Uncharacterized protein</fullName>
    </submittedName>
</protein>
<keyword evidence="2" id="KW-1185">Reference proteome</keyword>
<organism evidence="1 2">
    <name type="scientific">Sporothrix stenoceras</name>
    <dbReference type="NCBI Taxonomy" id="5173"/>
    <lineage>
        <taxon>Eukaryota</taxon>
        <taxon>Fungi</taxon>
        <taxon>Dikarya</taxon>
        <taxon>Ascomycota</taxon>
        <taxon>Pezizomycotina</taxon>
        <taxon>Sordariomycetes</taxon>
        <taxon>Sordariomycetidae</taxon>
        <taxon>Ophiostomatales</taxon>
        <taxon>Ophiostomataceae</taxon>
        <taxon>Sporothrix</taxon>
    </lineage>
</organism>
<name>A0ABR3ZK19_9PEZI</name>
<gene>
    <name evidence="1" type="ORF">Sste5346_002290</name>
</gene>